<dbReference type="Gene3D" id="3.40.30.10">
    <property type="entry name" value="Glutaredoxin"/>
    <property type="match status" value="1"/>
</dbReference>
<dbReference type="Proteomes" id="UP001174909">
    <property type="component" value="Unassembled WGS sequence"/>
</dbReference>
<evidence type="ECO:0000259" key="2">
    <source>
        <dbReference type="Pfam" id="PF03190"/>
    </source>
</evidence>
<evidence type="ECO:0000256" key="1">
    <source>
        <dbReference type="SAM" id="MobiDB-lite"/>
    </source>
</evidence>
<dbReference type="InterPro" id="IPR024705">
    <property type="entry name" value="Ssp411"/>
</dbReference>
<protein>
    <submittedName>
        <fullName evidence="3">Uncharacterized protein YyaL</fullName>
    </submittedName>
</protein>
<dbReference type="PANTHER" id="PTHR42899">
    <property type="entry name" value="SPERMATOGENESIS-ASSOCIATED PROTEIN 20"/>
    <property type="match status" value="1"/>
</dbReference>
<comment type="caution">
    <text evidence="3">The sequence shown here is derived from an EMBL/GenBank/DDBJ whole genome shotgun (WGS) entry which is preliminary data.</text>
</comment>
<dbReference type="EMBL" id="CASHTH010002893">
    <property type="protein sequence ID" value="CAI8036757.1"/>
    <property type="molecule type" value="Genomic_DNA"/>
</dbReference>
<dbReference type="AlphaFoldDB" id="A0AA35SWR6"/>
<organism evidence="3 4">
    <name type="scientific">Geodia barretti</name>
    <name type="common">Barrett's horny sponge</name>
    <dbReference type="NCBI Taxonomy" id="519541"/>
    <lineage>
        <taxon>Eukaryota</taxon>
        <taxon>Metazoa</taxon>
        <taxon>Porifera</taxon>
        <taxon>Demospongiae</taxon>
        <taxon>Heteroscleromorpha</taxon>
        <taxon>Tetractinellida</taxon>
        <taxon>Astrophorina</taxon>
        <taxon>Geodiidae</taxon>
        <taxon>Geodia</taxon>
    </lineage>
</organism>
<dbReference type="SUPFAM" id="SSF52833">
    <property type="entry name" value="Thioredoxin-like"/>
    <property type="match status" value="1"/>
</dbReference>
<feature type="region of interest" description="Disordered" evidence="1">
    <location>
        <begin position="1"/>
        <end position="20"/>
    </location>
</feature>
<dbReference type="PANTHER" id="PTHR42899:SF1">
    <property type="entry name" value="SPERMATOGENESIS-ASSOCIATED PROTEIN 20"/>
    <property type="match status" value="1"/>
</dbReference>
<reference evidence="3" key="1">
    <citation type="submission" date="2023-03" db="EMBL/GenBank/DDBJ databases">
        <authorList>
            <person name="Steffen K."/>
            <person name="Cardenas P."/>
        </authorList>
    </citation>
    <scope>NUCLEOTIDE SEQUENCE</scope>
</reference>
<dbReference type="Gene3D" id="1.50.10.20">
    <property type="match status" value="2"/>
</dbReference>
<dbReference type="Pfam" id="PF03190">
    <property type="entry name" value="Thioredox_DsbH"/>
    <property type="match status" value="1"/>
</dbReference>
<feature type="region of interest" description="Disordered" evidence="1">
    <location>
        <begin position="554"/>
        <end position="617"/>
    </location>
</feature>
<sequence length="617" mass="69479">EYAQQTYQRDQPLPGAARQQPVDWYPWGEEALQKAREEDKPIFLSIGYSACHWCHVMERESFENDQIALIMNEHFVNIKVDREERPDLDSIYMGAVQAMTGRGGWPMSMFLTPTGEPFYGGTYFPPEDRHGMPGFPRVLMALAETYRNRRADIARSAEEITTAMQRSAGSAQGMEPLTRDVLASAYNGLRDKFDAEYGGFGTAPKFPQPMVLEFLLRYHLLSEQPQALNMVDVTLERMARGGIYDQLGGGFHRYSTDPFWLVPHFEKMLYDNALLSRLYLHAYQATGNPFYRDIAQETLDYVLREMTHSEGGFYSSQDADSEGEEGIFFVWTPHEMERILGPQDAAILQGYFGVTYEGNFEGQNILHTPQTLAEFAHEHGLPVEELTDVVERGKKLLLEARVERIPPATDDKVLTSWNGLMLHSMALGAAVLNREDYLRAAVANADFILANMRDDGRLLRTYKDGEAKLKAYLEDYAHLIDGLITLYEATFDSRWLSEADALARQMIELFWDDGDGVFYDTGIDHETFDSPSQGLQRQRHALRELGRIGRASAAKPLHGRTRLRPKGRHGPQIRAGVHGPSPGGVRALAGRSRFLPGISKGDSHCGSNRGRGREGAA</sequence>
<dbReference type="PIRSF" id="PIRSF006402">
    <property type="entry name" value="UCP006402_thioredoxin"/>
    <property type="match status" value="1"/>
</dbReference>
<dbReference type="SUPFAM" id="SSF48208">
    <property type="entry name" value="Six-hairpin glycosidases"/>
    <property type="match status" value="1"/>
</dbReference>
<evidence type="ECO:0000313" key="4">
    <source>
        <dbReference type="Proteomes" id="UP001174909"/>
    </source>
</evidence>
<feature type="non-terminal residue" evidence="3">
    <location>
        <position position="1"/>
    </location>
</feature>
<evidence type="ECO:0000313" key="3">
    <source>
        <dbReference type="EMBL" id="CAI8036757.1"/>
    </source>
</evidence>
<gene>
    <name evidence="3" type="ORF">GBAR_LOCUS20597</name>
</gene>
<feature type="compositionally biased region" description="Basic residues" evidence="1">
    <location>
        <begin position="557"/>
        <end position="571"/>
    </location>
</feature>
<proteinExistence type="predicted"/>
<dbReference type="InterPro" id="IPR036249">
    <property type="entry name" value="Thioredoxin-like_sf"/>
</dbReference>
<dbReference type="CDD" id="cd02955">
    <property type="entry name" value="SSP411"/>
    <property type="match status" value="1"/>
</dbReference>
<dbReference type="InterPro" id="IPR004879">
    <property type="entry name" value="Ssp411-like_TRX"/>
</dbReference>
<dbReference type="InterPro" id="IPR008928">
    <property type="entry name" value="6-hairpin_glycosidase_sf"/>
</dbReference>
<accession>A0AA35SWR6</accession>
<dbReference type="GO" id="GO:0005975">
    <property type="term" value="P:carbohydrate metabolic process"/>
    <property type="evidence" value="ECO:0007669"/>
    <property type="project" value="InterPro"/>
</dbReference>
<name>A0AA35SWR6_GEOBA</name>
<keyword evidence="4" id="KW-1185">Reference proteome</keyword>
<feature type="domain" description="Spermatogenesis-associated protein 20-like TRX" evidence="2">
    <location>
        <begin position="18"/>
        <end position="164"/>
    </location>
</feature>